<dbReference type="WBParaSite" id="SVE_0291000.1">
    <property type="protein sequence ID" value="SVE_0291000.1"/>
    <property type="gene ID" value="SVE_0291000"/>
</dbReference>
<dbReference type="Proteomes" id="UP000035680">
    <property type="component" value="Unassembled WGS sequence"/>
</dbReference>
<sequence>MYKIIRLHQSKGHNDAVIKSLIEALKVVATNMYLTESINYLSTPSSDICKKLEKFQMMDDQKLKDIVNSPYNKLSSLPHQ</sequence>
<dbReference type="AlphaFoldDB" id="A0A0K0F283"/>
<proteinExistence type="predicted"/>
<reference evidence="2" key="2">
    <citation type="submission" date="2015-08" db="UniProtKB">
        <authorList>
            <consortium name="WormBaseParasite"/>
        </authorList>
    </citation>
    <scope>IDENTIFICATION</scope>
</reference>
<keyword evidence="1" id="KW-1185">Reference proteome</keyword>
<evidence type="ECO:0000313" key="2">
    <source>
        <dbReference type="WBParaSite" id="SVE_0291000.1"/>
    </source>
</evidence>
<evidence type="ECO:0000313" key="1">
    <source>
        <dbReference type="Proteomes" id="UP000035680"/>
    </source>
</evidence>
<reference evidence="1" key="1">
    <citation type="submission" date="2014-07" db="EMBL/GenBank/DDBJ databases">
        <authorList>
            <person name="Martin A.A"/>
            <person name="De Silva N."/>
        </authorList>
    </citation>
    <scope>NUCLEOTIDE SEQUENCE</scope>
</reference>
<organism evidence="1 2">
    <name type="scientific">Strongyloides venezuelensis</name>
    <name type="common">Threadworm</name>
    <dbReference type="NCBI Taxonomy" id="75913"/>
    <lineage>
        <taxon>Eukaryota</taxon>
        <taxon>Metazoa</taxon>
        <taxon>Ecdysozoa</taxon>
        <taxon>Nematoda</taxon>
        <taxon>Chromadorea</taxon>
        <taxon>Rhabditida</taxon>
        <taxon>Tylenchina</taxon>
        <taxon>Panagrolaimomorpha</taxon>
        <taxon>Strongyloidoidea</taxon>
        <taxon>Strongyloididae</taxon>
        <taxon>Strongyloides</taxon>
    </lineage>
</organism>
<protein>
    <submittedName>
        <fullName evidence="2">Transposase</fullName>
    </submittedName>
</protein>
<name>A0A0K0F283_STRVS</name>
<accession>A0A0K0F283</accession>